<sequence>MQSKSIVDSHTECSNWSFEDGNRTHGRGQQANGFHIDGRLHMQGGWGQSSSCRYQPVSGRGTWGNADIPSISCFWAEASESAGDGWGDLYDPNCEIEESQEVEIDAKCSVPFSNRISDSQHKLSCKVEEFCTMCAIENHVKVVLVASGRKVSPAFWHGNLISHRGHLFQGSNRTPMSFCFSYLKACRKAASWKVSSSHEKGTLPLLHLWDKKLLSCLGGLNCHRVPCSFDRGDFQLTMASAGGLLCTRVLPSPLHPDKDWPCPVSSECPAVMRRTPFLCCLFAIRNCYHALAAQIAVEFHALSTAQIFNCQWQAQVAS</sequence>
<gene>
    <name evidence="1" type="ORF">GOP47_0014666</name>
</gene>
<dbReference type="AlphaFoldDB" id="A0A9D4UN37"/>
<organism evidence="1 2">
    <name type="scientific">Adiantum capillus-veneris</name>
    <name type="common">Maidenhair fern</name>
    <dbReference type="NCBI Taxonomy" id="13818"/>
    <lineage>
        <taxon>Eukaryota</taxon>
        <taxon>Viridiplantae</taxon>
        <taxon>Streptophyta</taxon>
        <taxon>Embryophyta</taxon>
        <taxon>Tracheophyta</taxon>
        <taxon>Polypodiopsida</taxon>
        <taxon>Polypodiidae</taxon>
        <taxon>Polypodiales</taxon>
        <taxon>Pteridineae</taxon>
        <taxon>Pteridaceae</taxon>
        <taxon>Vittarioideae</taxon>
        <taxon>Adiantum</taxon>
    </lineage>
</organism>
<dbReference type="Proteomes" id="UP000886520">
    <property type="component" value="Chromosome 14"/>
</dbReference>
<protein>
    <submittedName>
        <fullName evidence="1">Uncharacterized protein</fullName>
    </submittedName>
</protein>
<reference evidence="1" key="1">
    <citation type="submission" date="2021-01" db="EMBL/GenBank/DDBJ databases">
        <title>Adiantum capillus-veneris genome.</title>
        <authorList>
            <person name="Fang Y."/>
            <person name="Liao Q."/>
        </authorList>
    </citation>
    <scope>NUCLEOTIDE SEQUENCE</scope>
    <source>
        <strain evidence="1">H3</strain>
        <tissue evidence="1">Leaf</tissue>
    </source>
</reference>
<proteinExistence type="predicted"/>
<evidence type="ECO:0000313" key="2">
    <source>
        <dbReference type="Proteomes" id="UP000886520"/>
    </source>
</evidence>
<dbReference type="EMBL" id="JABFUD020000014">
    <property type="protein sequence ID" value="KAI5070323.1"/>
    <property type="molecule type" value="Genomic_DNA"/>
</dbReference>
<name>A0A9D4UN37_ADICA</name>
<comment type="caution">
    <text evidence="1">The sequence shown here is derived from an EMBL/GenBank/DDBJ whole genome shotgun (WGS) entry which is preliminary data.</text>
</comment>
<evidence type="ECO:0000313" key="1">
    <source>
        <dbReference type="EMBL" id="KAI5070323.1"/>
    </source>
</evidence>
<keyword evidence="2" id="KW-1185">Reference proteome</keyword>
<accession>A0A9D4UN37</accession>